<dbReference type="InterPro" id="IPR005490">
    <property type="entry name" value="LD_TPept_cat_dom"/>
</dbReference>
<dbReference type="GO" id="GO:0016740">
    <property type="term" value="F:transferase activity"/>
    <property type="evidence" value="ECO:0007669"/>
    <property type="project" value="UniProtKB-KW"/>
</dbReference>
<feature type="active site" description="Nucleophile" evidence="6">
    <location>
        <position position="215"/>
    </location>
</feature>
<keyword evidence="5 6" id="KW-0961">Cell wall biogenesis/degradation</keyword>
<dbReference type="RefSeq" id="WP_318600974.1">
    <property type="nucleotide sequence ID" value="NZ_JAWSTH010000143.1"/>
</dbReference>
<dbReference type="PANTHER" id="PTHR30582:SF2">
    <property type="entry name" value="L,D-TRANSPEPTIDASE YCIB-RELATED"/>
    <property type="match status" value="1"/>
</dbReference>
<evidence type="ECO:0000256" key="7">
    <source>
        <dbReference type="SAM" id="MobiDB-lite"/>
    </source>
</evidence>
<proteinExistence type="predicted"/>
<evidence type="ECO:0000313" key="9">
    <source>
        <dbReference type="EMBL" id="MDW5598445.1"/>
    </source>
</evidence>
<evidence type="ECO:0000256" key="6">
    <source>
        <dbReference type="PROSITE-ProRule" id="PRU01373"/>
    </source>
</evidence>
<evidence type="ECO:0000256" key="4">
    <source>
        <dbReference type="ARBA" id="ARBA00022984"/>
    </source>
</evidence>
<evidence type="ECO:0000256" key="2">
    <source>
        <dbReference type="ARBA" id="ARBA00022679"/>
    </source>
</evidence>
<evidence type="ECO:0000256" key="3">
    <source>
        <dbReference type="ARBA" id="ARBA00022960"/>
    </source>
</evidence>
<organism evidence="9 10">
    <name type="scientific">Conexibacter stalactiti</name>
    <dbReference type="NCBI Taxonomy" id="1940611"/>
    <lineage>
        <taxon>Bacteria</taxon>
        <taxon>Bacillati</taxon>
        <taxon>Actinomycetota</taxon>
        <taxon>Thermoleophilia</taxon>
        <taxon>Solirubrobacterales</taxon>
        <taxon>Conexibacteraceae</taxon>
        <taxon>Conexibacter</taxon>
    </lineage>
</organism>
<dbReference type="Gene3D" id="2.40.440.10">
    <property type="entry name" value="L,D-transpeptidase catalytic domain-like"/>
    <property type="match status" value="1"/>
</dbReference>
<dbReference type="EC" id="2.-.-.-" evidence="9"/>
<sequence length="240" mass="24676">ALATAAAPNAGAPTAAARGERGPVSSAAPKPHGPTAREAWTARIVEPVAARSAPRADAAAMRQIGTVAPFWGGPNVLLVLGSRTVGGERWLDVLLKGMPAGSHGWIPARAALLARTDRRIVVDLSERTLVFQRAGRTRLSTSVVVGAPVSPTPVGQFAVDAVAEEPPGSVLGPRVLALVAYSRTLAHYQGGIPQAAVHASDQLGDPLGTAASHGCVRAPQTVVNRLLSLAPRGTPVLIRR</sequence>
<reference evidence="10" key="1">
    <citation type="submission" date="2023-07" db="EMBL/GenBank/DDBJ databases">
        <title>Conexibacter stalactiti sp. nov., isolated from stalactites in a lava cave and emended description of the genus Conexibacter.</title>
        <authorList>
            <person name="Lee S.D."/>
        </authorList>
    </citation>
    <scope>NUCLEOTIDE SEQUENCE [LARGE SCALE GENOMIC DNA]</scope>
    <source>
        <strain evidence="10">KCTC 39840</strain>
    </source>
</reference>
<feature type="domain" description="L,D-TPase catalytic" evidence="8">
    <location>
        <begin position="118"/>
        <end position="239"/>
    </location>
</feature>
<evidence type="ECO:0000259" key="8">
    <source>
        <dbReference type="PROSITE" id="PS52029"/>
    </source>
</evidence>
<evidence type="ECO:0000256" key="1">
    <source>
        <dbReference type="ARBA" id="ARBA00004752"/>
    </source>
</evidence>
<keyword evidence="10" id="KW-1185">Reference proteome</keyword>
<keyword evidence="4 6" id="KW-0573">Peptidoglycan synthesis</keyword>
<gene>
    <name evidence="9" type="ORF">R7226_29060</name>
</gene>
<dbReference type="InterPro" id="IPR038063">
    <property type="entry name" value="Transpep_catalytic_dom"/>
</dbReference>
<evidence type="ECO:0000256" key="5">
    <source>
        <dbReference type="ARBA" id="ARBA00023316"/>
    </source>
</evidence>
<feature type="non-terminal residue" evidence="9">
    <location>
        <position position="1"/>
    </location>
</feature>
<dbReference type="PROSITE" id="PS52029">
    <property type="entry name" value="LD_TPASE"/>
    <property type="match status" value="1"/>
</dbReference>
<protein>
    <submittedName>
        <fullName evidence="9">L,D-transpeptidase</fullName>
        <ecNumber evidence="9">2.-.-.-</ecNumber>
    </submittedName>
</protein>
<dbReference type="Proteomes" id="UP001284601">
    <property type="component" value="Unassembled WGS sequence"/>
</dbReference>
<dbReference type="PANTHER" id="PTHR30582">
    <property type="entry name" value="L,D-TRANSPEPTIDASE"/>
    <property type="match status" value="1"/>
</dbReference>
<keyword evidence="3 6" id="KW-0133">Cell shape</keyword>
<dbReference type="Pfam" id="PF03734">
    <property type="entry name" value="YkuD"/>
    <property type="match status" value="1"/>
</dbReference>
<feature type="compositionally biased region" description="Low complexity" evidence="7">
    <location>
        <begin position="1"/>
        <end position="17"/>
    </location>
</feature>
<dbReference type="InterPro" id="IPR050979">
    <property type="entry name" value="LD-transpeptidase"/>
</dbReference>
<dbReference type="CDD" id="cd16913">
    <property type="entry name" value="YkuD_like"/>
    <property type="match status" value="1"/>
</dbReference>
<feature type="region of interest" description="Disordered" evidence="7">
    <location>
        <begin position="1"/>
        <end position="37"/>
    </location>
</feature>
<accession>A0ABU4I124</accession>
<dbReference type="EMBL" id="JAWSTH010000143">
    <property type="protein sequence ID" value="MDW5598445.1"/>
    <property type="molecule type" value="Genomic_DNA"/>
</dbReference>
<name>A0ABU4I124_9ACTN</name>
<feature type="active site" description="Proton donor/acceptor" evidence="6">
    <location>
        <position position="198"/>
    </location>
</feature>
<comment type="pathway">
    <text evidence="1 6">Cell wall biogenesis; peptidoglycan biosynthesis.</text>
</comment>
<comment type="caution">
    <text evidence="9">The sequence shown here is derived from an EMBL/GenBank/DDBJ whole genome shotgun (WGS) entry which is preliminary data.</text>
</comment>
<evidence type="ECO:0000313" key="10">
    <source>
        <dbReference type="Proteomes" id="UP001284601"/>
    </source>
</evidence>
<reference evidence="9 10" key="2">
    <citation type="submission" date="2023-10" db="EMBL/GenBank/DDBJ databases">
        <authorList>
            <person name="Han X.F."/>
        </authorList>
    </citation>
    <scope>NUCLEOTIDE SEQUENCE [LARGE SCALE GENOMIC DNA]</scope>
    <source>
        <strain evidence="9 10">KCTC 39840</strain>
    </source>
</reference>
<dbReference type="SUPFAM" id="SSF141523">
    <property type="entry name" value="L,D-transpeptidase catalytic domain-like"/>
    <property type="match status" value="1"/>
</dbReference>
<keyword evidence="2 9" id="KW-0808">Transferase</keyword>